<protein>
    <submittedName>
        <fullName evidence="2">Uncharacterized protein</fullName>
    </submittedName>
</protein>
<name>A0A2S9PPK2_9ACTN</name>
<organism evidence="2 3">
    <name type="scientific">Streptomyces solincola</name>
    <dbReference type="NCBI Taxonomy" id="2100817"/>
    <lineage>
        <taxon>Bacteria</taxon>
        <taxon>Bacillati</taxon>
        <taxon>Actinomycetota</taxon>
        <taxon>Actinomycetes</taxon>
        <taxon>Kitasatosporales</taxon>
        <taxon>Streptomycetaceae</taxon>
        <taxon>Streptomyces</taxon>
    </lineage>
</organism>
<dbReference type="Proteomes" id="UP000239322">
    <property type="component" value="Unassembled WGS sequence"/>
</dbReference>
<sequence>MAHPGAAPVAVTTVPDRTMLLAVEAALRRWGTDRSPEEQAAELEPSLLSDCWTGAAADRAGATGTERSTAGLSNVRLEGAVADMDDGADCGALTECEPYLPGAAERARRCTCHRCKPPLPHGSPLPPLDRLRPALAEVNRRSRERLGR</sequence>
<evidence type="ECO:0000313" key="2">
    <source>
        <dbReference type="EMBL" id="PRH76322.1"/>
    </source>
</evidence>
<feature type="compositionally biased region" description="Basic and acidic residues" evidence="1">
    <location>
        <begin position="138"/>
        <end position="148"/>
    </location>
</feature>
<evidence type="ECO:0000313" key="3">
    <source>
        <dbReference type="Proteomes" id="UP000239322"/>
    </source>
</evidence>
<reference evidence="2 3" key="1">
    <citation type="submission" date="2018-03" db="EMBL/GenBank/DDBJ databases">
        <title>Novel Streptomyces sp. from soil.</title>
        <authorList>
            <person name="Tan G.Y.A."/>
            <person name="Lee Z.Y."/>
        </authorList>
    </citation>
    <scope>NUCLEOTIDE SEQUENCE [LARGE SCALE GENOMIC DNA]</scope>
    <source>
        <strain evidence="2 3">ST5x</strain>
    </source>
</reference>
<dbReference type="EMBL" id="PVLV01000524">
    <property type="protein sequence ID" value="PRH76322.1"/>
    <property type="molecule type" value="Genomic_DNA"/>
</dbReference>
<keyword evidence="3" id="KW-1185">Reference proteome</keyword>
<dbReference type="AlphaFoldDB" id="A0A2S9PPK2"/>
<proteinExistence type="predicted"/>
<accession>A0A2S9PPK2</accession>
<comment type="caution">
    <text evidence="2">The sequence shown here is derived from an EMBL/GenBank/DDBJ whole genome shotgun (WGS) entry which is preliminary data.</text>
</comment>
<feature type="compositionally biased region" description="Pro residues" evidence="1">
    <location>
        <begin position="117"/>
        <end position="127"/>
    </location>
</feature>
<evidence type="ECO:0000256" key="1">
    <source>
        <dbReference type="SAM" id="MobiDB-lite"/>
    </source>
</evidence>
<feature type="region of interest" description="Disordered" evidence="1">
    <location>
        <begin position="117"/>
        <end position="148"/>
    </location>
</feature>
<gene>
    <name evidence="2" type="ORF">C6N75_26285</name>
</gene>